<accession>A0ABQ4X5S6</accession>
<gene>
    <name evidence="2" type="ORF">Tco_0625986</name>
    <name evidence="3" type="ORF">Tco_0655192</name>
</gene>
<feature type="region of interest" description="Disordered" evidence="1">
    <location>
        <begin position="1"/>
        <end position="70"/>
    </location>
</feature>
<proteinExistence type="predicted"/>
<reference evidence="3" key="2">
    <citation type="submission" date="2022-01" db="EMBL/GenBank/DDBJ databases">
        <authorList>
            <person name="Yamashiro T."/>
            <person name="Shiraishi A."/>
            <person name="Satake H."/>
            <person name="Nakayama K."/>
        </authorList>
    </citation>
    <scope>NUCLEOTIDE SEQUENCE</scope>
</reference>
<reference evidence="3" key="1">
    <citation type="journal article" date="2022" name="Int. J. Mol. Sci.">
        <title>Draft Genome of Tanacetum Coccineum: Genomic Comparison of Closely Related Tanacetum-Family Plants.</title>
        <authorList>
            <person name="Yamashiro T."/>
            <person name="Shiraishi A."/>
            <person name="Nakayama K."/>
            <person name="Satake H."/>
        </authorList>
    </citation>
    <scope>NUCLEOTIDE SEQUENCE</scope>
</reference>
<evidence type="ECO:0000313" key="2">
    <source>
        <dbReference type="EMBL" id="GJS52624.1"/>
    </source>
</evidence>
<evidence type="ECO:0000256" key="1">
    <source>
        <dbReference type="SAM" id="MobiDB-lite"/>
    </source>
</evidence>
<organism evidence="3 4">
    <name type="scientific">Tanacetum coccineum</name>
    <dbReference type="NCBI Taxonomy" id="301880"/>
    <lineage>
        <taxon>Eukaryota</taxon>
        <taxon>Viridiplantae</taxon>
        <taxon>Streptophyta</taxon>
        <taxon>Embryophyta</taxon>
        <taxon>Tracheophyta</taxon>
        <taxon>Spermatophyta</taxon>
        <taxon>Magnoliopsida</taxon>
        <taxon>eudicotyledons</taxon>
        <taxon>Gunneridae</taxon>
        <taxon>Pentapetalae</taxon>
        <taxon>asterids</taxon>
        <taxon>campanulids</taxon>
        <taxon>Asterales</taxon>
        <taxon>Asteraceae</taxon>
        <taxon>Asteroideae</taxon>
        <taxon>Anthemideae</taxon>
        <taxon>Anthemidinae</taxon>
        <taxon>Tanacetum</taxon>
    </lineage>
</organism>
<feature type="region of interest" description="Disordered" evidence="1">
    <location>
        <begin position="257"/>
        <end position="279"/>
    </location>
</feature>
<evidence type="ECO:0000313" key="4">
    <source>
        <dbReference type="Proteomes" id="UP001151760"/>
    </source>
</evidence>
<name>A0ABQ4X5S6_9ASTR</name>
<evidence type="ECO:0000313" key="3">
    <source>
        <dbReference type="EMBL" id="GJS60408.1"/>
    </source>
</evidence>
<feature type="region of interest" description="Disordered" evidence="1">
    <location>
        <begin position="120"/>
        <end position="141"/>
    </location>
</feature>
<comment type="caution">
    <text evidence="3">The sequence shown here is derived from an EMBL/GenBank/DDBJ whole genome shotgun (WGS) entry which is preliminary data.</text>
</comment>
<dbReference type="EMBL" id="BQNB010008668">
    <property type="protein sequence ID" value="GJS52624.1"/>
    <property type="molecule type" value="Genomic_DNA"/>
</dbReference>
<dbReference type="EMBL" id="BQNB010009219">
    <property type="protein sequence ID" value="GJS60408.1"/>
    <property type="molecule type" value="Genomic_DNA"/>
</dbReference>
<protein>
    <recommendedName>
        <fullName evidence="5">TPX2 C-terminal domain-containing protein</fullName>
    </recommendedName>
</protein>
<dbReference type="Proteomes" id="UP001151760">
    <property type="component" value="Unassembled WGS sequence"/>
</dbReference>
<keyword evidence="4" id="KW-1185">Reference proteome</keyword>
<evidence type="ECO:0008006" key="5">
    <source>
        <dbReference type="Google" id="ProtNLM"/>
    </source>
</evidence>
<feature type="compositionally biased region" description="Basic residues" evidence="1">
    <location>
        <begin position="51"/>
        <end position="70"/>
    </location>
</feature>
<sequence>MGYRPVSVEVNKEGKPSPNPTFSVARIFPQRHGKGPSHRKDSNLSAEKGKGRSKQKERKAHHIGQRHQQLKKLTAGFKQKMGEPEKERLALGRAHTHEPTLSRIRAPVDSETAIVVNGSKAREREVSDAKGNSSTKASVVITRPSCLIDSPSIIQSRKQSQRPLKKDDFYFKILSWTVKKPKGKKEEQKQRRCLPHRPLTIYPRSLSLRQRDSLFLEQARRYQDKILAEAEKEEEKEERTATITSLDELQLRPFVNEGIERPAKGSTAEFQDYETKSWD</sequence>
<feature type="compositionally biased region" description="Basic and acidic residues" evidence="1">
    <location>
        <begin position="38"/>
        <end position="50"/>
    </location>
</feature>